<sequence>MDAVAVPERNRHERLDRLLAAVDRRAVRRVLVDDRPDAVGLLDEERVLVRDARVLGRPPEVDVGGLTGAVAAPADGDLLAVERQLLLGE</sequence>
<organism evidence="1 2">
    <name type="scientific">Streptomyces violaceusniger</name>
    <dbReference type="NCBI Taxonomy" id="68280"/>
    <lineage>
        <taxon>Bacteria</taxon>
        <taxon>Bacillati</taxon>
        <taxon>Actinomycetota</taxon>
        <taxon>Actinomycetes</taxon>
        <taxon>Kitasatosporales</taxon>
        <taxon>Streptomycetaceae</taxon>
        <taxon>Streptomyces</taxon>
        <taxon>Streptomyces violaceusniger group</taxon>
    </lineage>
</organism>
<gene>
    <name evidence="1" type="ORF">SVIO_042970</name>
</gene>
<name>A0A4D4KZR8_STRVO</name>
<comment type="caution">
    <text evidence="1">The sequence shown here is derived from an EMBL/GenBank/DDBJ whole genome shotgun (WGS) entry which is preliminary data.</text>
</comment>
<protein>
    <submittedName>
        <fullName evidence="1">Uncharacterized protein</fullName>
    </submittedName>
</protein>
<reference evidence="1 2" key="1">
    <citation type="journal article" date="2020" name="Int. J. Syst. Evol. Microbiol.">
        <title>Reclassification of Streptomyces castelarensis and Streptomyces sporoclivatus as later heterotypic synonyms of Streptomyces antimycoticus.</title>
        <authorList>
            <person name="Komaki H."/>
            <person name="Tamura T."/>
        </authorList>
    </citation>
    <scope>NUCLEOTIDE SEQUENCE [LARGE SCALE GENOMIC DNA]</scope>
    <source>
        <strain evidence="1 2">NBRC 13459</strain>
    </source>
</reference>
<dbReference type="AlphaFoldDB" id="A0A4D4KZR8"/>
<evidence type="ECO:0000313" key="1">
    <source>
        <dbReference type="EMBL" id="GDY53674.1"/>
    </source>
</evidence>
<proteinExistence type="predicted"/>
<dbReference type="EMBL" id="BJHW01000001">
    <property type="protein sequence ID" value="GDY53674.1"/>
    <property type="molecule type" value="Genomic_DNA"/>
</dbReference>
<dbReference type="Proteomes" id="UP000301309">
    <property type="component" value="Unassembled WGS sequence"/>
</dbReference>
<evidence type="ECO:0000313" key="2">
    <source>
        <dbReference type="Proteomes" id="UP000301309"/>
    </source>
</evidence>
<accession>A0A4D4KZR8</accession>
<keyword evidence="2" id="KW-1185">Reference proteome</keyword>